<dbReference type="Gene3D" id="1.10.10.60">
    <property type="entry name" value="Homeodomain-like"/>
    <property type="match status" value="1"/>
</dbReference>
<keyword evidence="9" id="KW-1185">Reference proteome</keyword>
<dbReference type="Pfam" id="PF25601">
    <property type="entry name" value="AAA_lid_14"/>
    <property type="match status" value="1"/>
</dbReference>
<dbReference type="InterPro" id="IPR001789">
    <property type="entry name" value="Sig_transdc_resp-reg_receiver"/>
</dbReference>
<dbReference type="RefSeq" id="WP_188957010.1">
    <property type="nucleotide sequence ID" value="NZ_BMQW01000006.1"/>
</dbReference>
<dbReference type="SUPFAM" id="SSF46689">
    <property type="entry name" value="Homeodomain-like"/>
    <property type="match status" value="1"/>
</dbReference>
<evidence type="ECO:0000256" key="2">
    <source>
        <dbReference type="ARBA" id="ARBA00022840"/>
    </source>
</evidence>
<feature type="domain" description="Sigma-54 factor interaction" evidence="6">
    <location>
        <begin position="186"/>
        <end position="397"/>
    </location>
</feature>
<keyword evidence="4" id="KW-0804">Transcription</keyword>
<proteinExistence type="predicted"/>
<dbReference type="PRINTS" id="PR01590">
    <property type="entry name" value="HTHFIS"/>
</dbReference>
<evidence type="ECO:0000259" key="7">
    <source>
        <dbReference type="PROSITE" id="PS50110"/>
    </source>
</evidence>
<accession>A0ABQ2QRX3</accession>
<dbReference type="Gene3D" id="1.10.8.60">
    <property type="match status" value="1"/>
</dbReference>
<evidence type="ECO:0000256" key="3">
    <source>
        <dbReference type="ARBA" id="ARBA00023015"/>
    </source>
</evidence>
<comment type="caution">
    <text evidence="5">Lacks conserved residue(s) required for the propagation of feature annotation.</text>
</comment>
<evidence type="ECO:0000259" key="6">
    <source>
        <dbReference type="PROSITE" id="PS50045"/>
    </source>
</evidence>
<dbReference type="Pfam" id="PF14532">
    <property type="entry name" value="Sigma54_activ_2"/>
    <property type="match status" value="1"/>
</dbReference>
<dbReference type="InterPro" id="IPR027417">
    <property type="entry name" value="P-loop_NTPase"/>
</dbReference>
<dbReference type="Gene3D" id="3.40.50.2300">
    <property type="match status" value="1"/>
</dbReference>
<protein>
    <recommendedName>
        <fullName evidence="10">Sigma-54-dependent Fis family transcriptional regulator</fullName>
    </recommendedName>
</protein>
<dbReference type="SUPFAM" id="SSF52540">
    <property type="entry name" value="P-loop containing nucleoside triphosphate hydrolases"/>
    <property type="match status" value="1"/>
</dbReference>
<evidence type="ECO:0000256" key="1">
    <source>
        <dbReference type="ARBA" id="ARBA00022741"/>
    </source>
</evidence>
<keyword evidence="3" id="KW-0805">Transcription regulation</keyword>
<dbReference type="EMBL" id="BMQW01000006">
    <property type="protein sequence ID" value="GGP91231.1"/>
    <property type="molecule type" value="Genomic_DNA"/>
</dbReference>
<dbReference type="PROSITE" id="PS50110">
    <property type="entry name" value="RESPONSE_REGULATORY"/>
    <property type="match status" value="1"/>
</dbReference>
<reference evidence="9" key="1">
    <citation type="journal article" date="2019" name="Int. J. Syst. Evol. Microbiol.">
        <title>The Global Catalogue of Microorganisms (GCM) 10K type strain sequencing project: providing services to taxonomists for standard genome sequencing and annotation.</title>
        <authorList>
            <consortium name="The Broad Institute Genomics Platform"/>
            <consortium name="The Broad Institute Genome Sequencing Center for Infectious Disease"/>
            <person name="Wu L."/>
            <person name="Ma J."/>
        </authorList>
    </citation>
    <scope>NUCLEOTIDE SEQUENCE [LARGE SCALE GENOMIC DNA]</scope>
    <source>
        <strain evidence="9">JCM 32305</strain>
    </source>
</reference>
<evidence type="ECO:0000313" key="8">
    <source>
        <dbReference type="EMBL" id="GGP91231.1"/>
    </source>
</evidence>
<evidence type="ECO:0000313" key="9">
    <source>
        <dbReference type="Proteomes" id="UP000654004"/>
    </source>
</evidence>
<dbReference type="PROSITE" id="PS50045">
    <property type="entry name" value="SIGMA54_INTERACT_4"/>
    <property type="match status" value="1"/>
</dbReference>
<evidence type="ECO:0000256" key="5">
    <source>
        <dbReference type="PROSITE-ProRule" id="PRU00169"/>
    </source>
</evidence>
<dbReference type="Gene3D" id="3.40.50.300">
    <property type="entry name" value="P-loop containing nucleotide triphosphate hydrolases"/>
    <property type="match status" value="1"/>
</dbReference>
<dbReference type="Pfam" id="PF02954">
    <property type="entry name" value="HTH_8"/>
    <property type="match status" value="1"/>
</dbReference>
<dbReference type="InterPro" id="IPR058031">
    <property type="entry name" value="AAA_lid_NorR"/>
</dbReference>
<dbReference type="SUPFAM" id="SSF52172">
    <property type="entry name" value="CheY-like"/>
    <property type="match status" value="1"/>
</dbReference>
<dbReference type="PANTHER" id="PTHR32071">
    <property type="entry name" value="TRANSCRIPTIONAL REGULATORY PROTEIN"/>
    <property type="match status" value="1"/>
</dbReference>
<name>A0ABQ2QRX3_9GAMM</name>
<sequence>MSVEQIQCVKLDRAVLVIEPDLSIWTAISSLLKRDFVLVEFARNAEHASVLFQRFNFNLCIIELSVIDDFCSFFSLSHHAVNQDYAPSHLSDKKTQLRFNSIPDAPCLVFPQQFIVTSKSHKSEDILYAIRKGACDYIVKPINALEMNEVISRWLFQQSVIADTSVEDNLTFSTQEKTPNSLFSFFIGDSIAIQQVKRTLTIIRSTGHALLLEGEVGTGKKFAFKQLQQSLNSPTDLIMIDCRDLSQLDEQQIRFYCANSKLPLWLVFNHIAELPMDKQLVLLIILDSIKIYEQIRLVSMSATRLFSRVQKGEFLIELYYRLAEFIVVLPPLHQRSEDIVILTKFFINRCLMKSAATRKELLNNYSQWGVTDFQCLTEYYWPGNIQELKNTIEQCLLLNIAPKEYMQRLATTHNQHSTNPLETSEINSGQHYLPVDWDLKSIEKAHITRVIKHYGGNKMLAAEHLGVSRKTIDRKIKEWDLD</sequence>
<dbReference type="InterPro" id="IPR002197">
    <property type="entry name" value="HTH_Fis"/>
</dbReference>
<keyword evidence="2" id="KW-0067">ATP-binding</keyword>
<evidence type="ECO:0000256" key="4">
    <source>
        <dbReference type="ARBA" id="ARBA00023163"/>
    </source>
</evidence>
<dbReference type="Proteomes" id="UP000654004">
    <property type="component" value="Unassembled WGS sequence"/>
</dbReference>
<organism evidence="8 9">
    <name type="scientific">Shewanella ulleungensis</name>
    <dbReference type="NCBI Taxonomy" id="2282699"/>
    <lineage>
        <taxon>Bacteria</taxon>
        <taxon>Pseudomonadati</taxon>
        <taxon>Pseudomonadota</taxon>
        <taxon>Gammaproteobacteria</taxon>
        <taxon>Alteromonadales</taxon>
        <taxon>Shewanellaceae</taxon>
        <taxon>Shewanella</taxon>
    </lineage>
</organism>
<dbReference type="InterPro" id="IPR009057">
    <property type="entry name" value="Homeodomain-like_sf"/>
</dbReference>
<dbReference type="PANTHER" id="PTHR32071:SF91">
    <property type="entry name" value="TUNGSTATE-RESPONSIVE TWO COMPONENT SIGMA54-DEPENDENT SIGNAL TRANSDUCTION SYSTEM RESPONSE REGULATOR FIS FAMILY"/>
    <property type="match status" value="1"/>
</dbReference>
<evidence type="ECO:0008006" key="10">
    <source>
        <dbReference type="Google" id="ProtNLM"/>
    </source>
</evidence>
<dbReference type="InterPro" id="IPR002078">
    <property type="entry name" value="Sigma_54_int"/>
</dbReference>
<feature type="domain" description="Response regulatory" evidence="7">
    <location>
        <begin position="14"/>
        <end position="155"/>
    </location>
</feature>
<comment type="caution">
    <text evidence="8">The sequence shown here is derived from an EMBL/GenBank/DDBJ whole genome shotgun (WGS) entry which is preliminary data.</text>
</comment>
<dbReference type="InterPro" id="IPR011006">
    <property type="entry name" value="CheY-like_superfamily"/>
</dbReference>
<gene>
    <name evidence="8" type="ORF">GCM10009410_26660</name>
</gene>
<keyword evidence="1" id="KW-0547">Nucleotide-binding</keyword>